<proteinExistence type="predicted"/>
<sequence>MSKNLSDLKQIYNGYKQVISRWPKDKLRPNYCITQSLKLYAEENFSDPTSLDSHELRRRIDLGKSQLENLNYILDNKAKLKYPVSKKLEHPDSDPQYYTKLLEHLKLAAEGKTSSRGGFLSFFGAK</sequence>
<dbReference type="GO" id="GO:0034551">
    <property type="term" value="P:mitochondrial respiratory chain complex III assembly"/>
    <property type="evidence" value="ECO:0007669"/>
    <property type="project" value="TreeGrafter"/>
</dbReference>
<evidence type="ECO:0008006" key="3">
    <source>
        <dbReference type="Google" id="ProtNLM"/>
    </source>
</evidence>
<dbReference type="GO" id="GO:0043022">
    <property type="term" value="F:ribosome binding"/>
    <property type="evidence" value="ECO:0007669"/>
    <property type="project" value="InterPro"/>
</dbReference>
<dbReference type="EMBL" id="MBFS01000671">
    <property type="protein sequence ID" value="PVV01984.1"/>
    <property type="molecule type" value="Genomic_DNA"/>
</dbReference>
<dbReference type="GO" id="GO:0061671">
    <property type="term" value="C:Cbp3p-Cbp6 complex"/>
    <property type="evidence" value="ECO:0007669"/>
    <property type="project" value="InterPro"/>
</dbReference>
<dbReference type="AlphaFoldDB" id="A0A2T9ZBM5"/>
<keyword evidence="2" id="KW-1185">Reference proteome</keyword>
<reference evidence="1 2" key="1">
    <citation type="journal article" date="2018" name="MBio">
        <title>Comparative Genomics Reveals the Core Gene Toolbox for the Fungus-Insect Symbiosis.</title>
        <authorList>
            <person name="Wang Y."/>
            <person name="Stata M."/>
            <person name="Wang W."/>
            <person name="Stajich J.E."/>
            <person name="White M.M."/>
            <person name="Moncalvo J.M."/>
        </authorList>
    </citation>
    <scope>NUCLEOTIDE SEQUENCE [LARGE SCALE GENOMIC DNA]</scope>
    <source>
        <strain evidence="1 2">SC-DP-2</strain>
    </source>
</reference>
<dbReference type="Proteomes" id="UP000245609">
    <property type="component" value="Unassembled WGS sequence"/>
</dbReference>
<accession>A0A2T9ZBM5</accession>
<dbReference type="PANTHER" id="PTHR28250">
    <property type="entry name" value="CYTOCHROME B PRE-MRNA-PROCESSING PROTEIN 6"/>
    <property type="match status" value="1"/>
</dbReference>
<gene>
    <name evidence="1" type="ORF">BB560_003576</name>
</gene>
<evidence type="ECO:0000313" key="2">
    <source>
        <dbReference type="Proteomes" id="UP000245609"/>
    </source>
</evidence>
<comment type="caution">
    <text evidence="1">The sequence shown here is derived from an EMBL/GenBank/DDBJ whole genome shotgun (WGS) entry which is preliminary data.</text>
</comment>
<dbReference type="InterPro" id="IPR037653">
    <property type="entry name" value="Cbp6"/>
</dbReference>
<dbReference type="Pfam" id="PF20180">
    <property type="entry name" value="UQCC2_CBP6"/>
    <property type="match status" value="1"/>
</dbReference>
<dbReference type="OrthoDB" id="2107880at2759"/>
<dbReference type="STRING" id="133381.A0A2T9ZBM5"/>
<dbReference type="PANTHER" id="PTHR28250:SF1">
    <property type="entry name" value="CYTOCHROME B PRE-MRNA-PROCESSING PROTEIN 6"/>
    <property type="match status" value="1"/>
</dbReference>
<organism evidence="1 2">
    <name type="scientific">Smittium megazygosporum</name>
    <dbReference type="NCBI Taxonomy" id="133381"/>
    <lineage>
        <taxon>Eukaryota</taxon>
        <taxon>Fungi</taxon>
        <taxon>Fungi incertae sedis</taxon>
        <taxon>Zoopagomycota</taxon>
        <taxon>Kickxellomycotina</taxon>
        <taxon>Harpellomycetes</taxon>
        <taxon>Harpellales</taxon>
        <taxon>Legeriomycetaceae</taxon>
        <taxon>Smittium</taxon>
    </lineage>
</organism>
<name>A0A2T9ZBM5_9FUNG</name>
<evidence type="ECO:0000313" key="1">
    <source>
        <dbReference type="EMBL" id="PVV01984.1"/>
    </source>
</evidence>
<protein>
    <recommendedName>
        <fullName evidence="3">Mitochondrial nucleoid factor 1</fullName>
    </recommendedName>
</protein>